<keyword evidence="3" id="KW-1003">Cell membrane</keyword>
<dbReference type="PROSITE" id="PS50850">
    <property type="entry name" value="MFS"/>
    <property type="match status" value="1"/>
</dbReference>
<feature type="transmembrane region" description="Helical" evidence="7">
    <location>
        <begin position="336"/>
        <end position="354"/>
    </location>
</feature>
<evidence type="ECO:0000256" key="4">
    <source>
        <dbReference type="ARBA" id="ARBA00022692"/>
    </source>
</evidence>
<accession>A0A4R4YN56</accession>
<comment type="caution">
    <text evidence="9">The sequence shown here is derived from an EMBL/GenBank/DDBJ whole genome shotgun (WGS) entry which is preliminary data.</text>
</comment>
<dbReference type="OrthoDB" id="3218509at2"/>
<keyword evidence="10" id="KW-1185">Reference proteome</keyword>
<dbReference type="PRINTS" id="PR01036">
    <property type="entry name" value="TCRTETB"/>
</dbReference>
<feature type="transmembrane region" description="Helical" evidence="7">
    <location>
        <begin position="464"/>
        <end position="486"/>
    </location>
</feature>
<dbReference type="InterPro" id="IPR036259">
    <property type="entry name" value="MFS_trans_sf"/>
</dbReference>
<proteinExistence type="predicted"/>
<feature type="transmembrane region" description="Helical" evidence="7">
    <location>
        <begin position="203"/>
        <end position="220"/>
    </location>
</feature>
<dbReference type="Pfam" id="PF07690">
    <property type="entry name" value="MFS_1"/>
    <property type="match status" value="1"/>
</dbReference>
<name>A0A4R4YN56_9ACTN</name>
<keyword evidence="5 7" id="KW-1133">Transmembrane helix</keyword>
<protein>
    <submittedName>
        <fullName evidence="9">MFS transporter</fullName>
    </submittedName>
</protein>
<dbReference type="GO" id="GO:0022857">
    <property type="term" value="F:transmembrane transporter activity"/>
    <property type="evidence" value="ECO:0007669"/>
    <property type="project" value="InterPro"/>
</dbReference>
<dbReference type="InterPro" id="IPR020846">
    <property type="entry name" value="MFS_dom"/>
</dbReference>
<feature type="domain" description="Major facilitator superfamily (MFS) profile" evidence="8">
    <location>
        <begin position="17"/>
        <end position="490"/>
    </location>
</feature>
<dbReference type="Proteomes" id="UP000295302">
    <property type="component" value="Unassembled WGS sequence"/>
</dbReference>
<comment type="subcellular location">
    <subcellularLocation>
        <location evidence="1">Cell membrane</location>
        <topology evidence="1">Multi-pass membrane protein</topology>
    </subcellularLocation>
</comment>
<feature type="transmembrane region" description="Helical" evidence="7">
    <location>
        <begin position="270"/>
        <end position="291"/>
    </location>
</feature>
<reference evidence="9 10" key="1">
    <citation type="submission" date="2019-03" db="EMBL/GenBank/DDBJ databases">
        <title>Draft genome sequences of novel Actinobacteria.</title>
        <authorList>
            <person name="Sahin N."/>
            <person name="Ay H."/>
            <person name="Saygin H."/>
        </authorList>
    </citation>
    <scope>NUCLEOTIDE SEQUENCE [LARGE SCALE GENOMIC DNA]</scope>
    <source>
        <strain evidence="9 10">CH32</strain>
    </source>
</reference>
<feature type="transmembrane region" description="Helical" evidence="7">
    <location>
        <begin position="360"/>
        <end position="383"/>
    </location>
</feature>
<feature type="transmembrane region" description="Helical" evidence="7">
    <location>
        <begin position="232"/>
        <end position="249"/>
    </location>
</feature>
<evidence type="ECO:0000256" key="6">
    <source>
        <dbReference type="ARBA" id="ARBA00023136"/>
    </source>
</evidence>
<organism evidence="9 10">
    <name type="scientific">Nonomuraea terrae</name>
    <dbReference type="NCBI Taxonomy" id="2530383"/>
    <lineage>
        <taxon>Bacteria</taxon>
        <taxon>Bacillati</taxon>
        <taxon>Actinomycetota</taxon>
        <taxon>Actinomycetes</taxon>
        <taxon>Streptosporangiales</taxon>
        <taxon>Streptosporangiaceae</taxon>
        <taxon>Nonomuraea</taxon>
    </lineage>
</organism>
<feature type="transmembrane region" description="Helical" evidence="7">
    <location>
        <begin position="303"/>
        <end position="324"/>
    </location>
</feature>
<evidence type="ECO:0000313" key="10">
    <source>
        <dbReference type="Proteomes" id="UP000295302"/>
    </source>
</evidence>
<gene>
    <name evidence="9" type="ORF">E1286_25485</name>
</gene>
<dbReference type="PANTHER" id="PTHR42718">
    <property type="entry name" value="MAJOR FACILITATOR SUPERFAMILY MULTIDRUG TRANSPORTER MFSC"/>
    <property type="match status" value="1"/>
</dbReference>
<dbReference type="InterPro" id="IPR011701">
    <property type="entry name" value="MFS"/>
</dbReference>
<evidence type="ECO:0000259" key="8">
    <source>
        <dbReference type="PROSITE" id="PS50850"/>
    </source>
</evidence>
<feature type="transmembrane region" description="Helical" evidence="7">
    <location>
        <begin position="83"/>
        <end position="102"/>
    </location>
</feature>
<dbReference type="SUPFAM" id="SSF103473">
    <property type="entry name" value="MFS general substrate transporter"/>
    <property type="match status" value="1"/>
</dbReference>
<dbReference type="GO" id="GO:0005886">
    <property type="term" value="C:plasma membrane"/>
    <property type="evidence" value="ECO:0007669"/>
    <property type="project" value="UniProtKB-SubCell"/>
</dbReference>
<dbReference type="AlphaFoldDB" id="A0A4R4YN56"/>
<evidence type="ECO:0000256" key="5">
    <source>
        <dbReference type="ARBA" id="ARBA00022989"/>
    </source>
</evidence>
<evidence type="ECO:0000313" key="9">
    <source>
        <dbReference type="EMBL" id="TDD44942.1"/>
    </source>
</evidence>
<dbReference type="Gene3D" id="1.20.1250.20">
    <property type="entry name" value="MFS general substrate transporter like domains"/>
    <property type="match status" value="1"/>
</dbReference>
<keyword evidence="4 7" id="KW-0812">Transmembrane</keyword>
<dbReference type="PANTHER" id="PTHR42718:SF47">
    <property type="entry name" value="METHYL VIOLOGEN RESISTANCE PROTEIN SMVA"/>
    <property type="match status" value="1"/>
</dbReference>
<evidence type="ECO:0000256" key="3">
    <source>
        <dbReference type="ARBA" id="ARBA00022475"/>
    </source>
</evidence>
<feature type="transmembrane region" description="Helical" evidence="7">
    <location>
        <begin position="108"/>
        <end position="133"/>
    </location>
</feature>
<dbReference type="CDD" id="cd17321">
    <property type="entry name" value="MFS_MMR_MDR_like"/>
    <property type="match status" value="1"/>
</dbReference>
<evidence type="ECO:0000256" key="7">
    <source>
        <dbReference type="SAM" id="Phobius"/>
    </source>
</evidence>
<evidence type="ECO:0000256" key="1">
    <source>
        <dbReference type="ARBA" id="ARBA00004651"/>
    </source>
</evidence>
<evidence type="ECO:0000256" key="2">
    <source>
        <dbReference type="ARBA" id="ARBA00022448"/>
    </source>
</evidence>
<feature type="transmembrane region" description="Helical" evidence="7">
    <location>
        <begin position="404"/>
        <end position="424"/>
    </location>
</feature>
<keyword evidence="6 7" id="KW-0472">Membrane</keyword>
<feature type="transmembrane region" description="Helical" evidence="7">
    <location>
        <begin position="53"/>
        <end position="71"/>
    </location>
</feature>
<sequence length="494" mass="49196">MTTTTETTRSGARAWLGLSVLAVATLLLAVDNTVLMLALPHLAADLDPSATELLWITDVYGFMLAGLMIAMGAAGDRIGRRRLLLIGAAVFAAASVMAAYATSTAMLIAARVLLGVAGAAMGPSALALVAGLFDDARRRALAIGVFTACFMGGAAAGPVIGGLLLEHFWWGSVFLMAVPLMILVVAGGLMVLPETAARGSGRIDLLSVAMSLAAILPLVYGLKELADDPGRPVAYAAIAAGLVCGAAFVRRQRRLAEPLVDLRLFGSRTFSAALLILALALVVQGGVYLFVSQHLQLVEGLSPLAAGLWMALPALGLAAGSLAAPVLGGVFRPGPLLGAGLVVSAAGFAVVVAGDGLGALVAGVTIAFLGMAPVGALGIDLIVGSAPRERAGSASALAECGGELGVALGIALLGSVGTAVYGATVRSPQAGDSLAEALGTAATLPPGPAAALVEQAQAAFGQSLLTVAVVSAVLSLALAVVSMTLLRRLPPIGG</sequence>
<dbReference type="EMBL" id="SMKQ01000088">
    <property type="protein sequence ID" value="TDD44942.1"/>
    <property type="molecule type" value="Genomic_DNA"/>
</dbReference>
<feature type="transmembrane region" description="Helical" evidence="7">
    <location>
        <begin position="167"/>
        <end position="191"/>
    </location>
</feature>
<feature type="transmembrane region" description="Helical" evidence="7">
    <location>
        <begin position="140"/>
        <end position="161"/>
    </location>
</feature>
<keyword evidence="2" id="KW-0813">Transport</keyword>
<dbReference type="RefSeq" id="WP_132616165.1">
    <property type="nucleotide sequence ID" value="NZ_SMKQ01000088.1"/>
</dbReference>